<feature type="transmembrane region" description="Helical" evidence="1">
    <location>
        <begin position="131"/>
        <end position="152"/>
    </location>
</feature>
<dbReference type="InParanoid" id="G0MZE7"/>
<dbReference type="OrthoDB" id="5794738at2759"/>
<dbReference type="EMBL" id="GL379822">
    <property type="protein sequence ID" value="EGT48309.1"/>
    <property type="molecule type" value="Genomic_DNA"/>
</dbReference>
<protein>
    <submittedName>
        <fullName evidence="2">Uncharacterized protein</fullName>
    </submittedName>
</protein>
<name>G0MZE7_CAEBE</name>
<keyword evidence="1" id="KW-1133">Transmembrane helix</keyword>
<evidence type="ECO:0000256" key="1">
    <source>
        <dbReference type="SAM" id="Phobius"/>
    </source>
</evidence>
<organism evidence="3">
    <name type="scientific">Caenorhabditis brenneri</name>
    <name type="common">Nematode worm</name>
    <dbReference type="NCBI Taxonomy" id="135651"/>
    <lineage>
        <taxon>Eukaryota</taxon>
        <taxon>Metazoa</taxon>
        <taxon>Ecdysozoa</taxon>
        <taxon>Nematoda</taxon>
        <taxon>Chromadorea</taxon>
        <taxon>Rhabditida</taxon>
        <taxon>Rhabditina</taxon>
        <taxon>Rhabditomorpha</taxon>
        <taxon>Rhabditoidea</taxon>
        <taxon>Rhabditidae</taxon>
        <taxon>Peloderinae</taxon>
        <taxon>Caenorhabditis</taxon>
    </lineage>
</organism>
<dbReference type="HOGENOM" id="CLU_1236387_0_0_1"/>
<proteinExistence type="predicted"/>
<reference evidence="3" key="1">
    <citation type="submission" date="2011-07" db="EMBL/GenBank/DDBJ databases">
        <authorList>
            <consortium name="Caenorhabditis brenneri Sequencing and Analysis Consortium"/>
            <person name="Wilson R.K."/>
        </authorList>
    </citation>
    <scope>NUCLEOTIDE SEQUENCE [LARGE SCALE GENOMIC DNA]</scope>
    <source>
        <strain evidence="3">PB2801</strain>
    </source>
</reference>
<dbReference type="OMA" id="FFDFNDK"/>
<feature type="transmembrane region" description="Helical" evidence="1">
    <location>
        <begin position="88"/>
        <end position="110"/>
    </location>
</feature>
<dbReference type="AlphaFoldDB" id="G0MZE7"/>
<dbReference type="eggNOG" id="ENOG502SASJ">
    <property type="taxonomic scope" value="Eukaryota"/>
</dbReference>
<keyword evidence="1" id="KW-0812">Transmembrane</keyword>
<sequence length="265" mass="31075">MKYMKYLQSYFAKLFPPYYKYPVLVFLFFEFVYSAFVLAISEAYYKSAALILPIAYRIFDDTVKKNKPGFDWSPEEKYILEVYKVQMLFLWVISAIGVILCIFVMIPQFFDFNDKRGNPSHLCLVRKKLAWVMFFIVAVYILVLGIAVFWAWTDGGAAAKHFHTHFDGAEKEEIFITELEEAFDCTSDDDQEVAEVTMCWEKVNKTFISHTWLDILFFVYISGHILVFLSLPCFNRQIFKEDDDFINSVDSKLLDAEDQIKIGKH</sequence>
<keyword evidence="1" id="KW-0472">Membrane</keyword>
<dbReference type="Proteomes" id="UP000008068">
    <property type="component" value="Unassembled WGS sequence"/>
</dbReference>
<gene>
    <name evidence="2" type="ORF">CAEBREN_08035</name>
</gene>
<evidence type="ECO:0000313" key="3">
    <source>
        <dbReference type="Proteomes" id="UP000008068"/>
    </source>
</evidence>
<evidence type="ECO:0000313" key="2">
    <source>
        <dbReference type="EMBL" id="EGT48309.1"/>
    </source>
</evidence>
<feature type="transmembrane region" description="Helical" evidence="1">
    <location>
        <begin position="215"/>
        <end position="234"/>
    </location>
</feature>
<dbReference type="FunCoup" id="G0MZE7">
    <property type="interactions" value="524"/>
</dbReference>
<accession>G0MZE7</accession>
<feature type="transmembrane region" description="Helical" evidence="1">
    <location>
        <begin position="21"/>
        <end position="40"/>
    </location>
</feature>
<keyword evidence="3" id="KW-1185">Reference proteome</keyword>